<reference evidence="2 3" key="1">
    <citation type="submission" date="2012-09" db="EMBL/GenBank/DDBJ databases">
        <title>Genome Sequence of alkane-degrading Bacterium Alcanivorax sp. 6-D-6.</title>
        <authorList>
            <person name="Lai Q."/>
            <person name="Shao Z."/>
        </authorList>
    </citation>
    <scope>NUCLEOTIDE SEQUENCE [LARGE SCALE GENOMIC DNA]</scope>
    <source>
        <strain evidence="2 3">6-D-6</strain>
    </source>
</reference>
<accession>A0ABQ6Y7A8</accession>
<comment type="caution">
    <text evidence="2">The sequence shown here is derived from an EMBL/GenBank/DDBJ whole genome shotgun (WGS) entry which is preliminary data.</text>
</comment>
<proteinExistence type="predicted"/>
<dbReference type="Pfam" id="PF08874">
    <property type="entry name" value="DUF1835"/>
    <property type="match status" value="1"/>
</dbReference>
<gene>
    <name evidence="2" type="ORF">A6D6_02417</name>
</gene>
<name>A0ABQ6Y7A8_9GAMM</name>
<feature type="domain" description="DUF1835" evidence="1">
    <location>
        <begin position="127"/>
        <end position="211"/>
    </location>
</feature>
<organism evidence="2 3">
    <name type="scientific">Alcanivorax xiamenensis</name>
    <dbReference type="NCBI Taxonomy" id="1177156"/>
    <lineage>
        <taxon>Bacteria</taxon>
        <taxon>Pseudomonadati</taxon>
        <taxon>Pseudomonadota</taxon>
        <taxon>Gammaproteobacteria</taxon>
        <taxon>Oceanospirillales</taxon>
        <taxon>Alcanivoracaceae</taxon>
        <taxon>Alcanivorax</taxon>
    </lineage>
</organism>
<keyword evidence="3" id="KW-1185">Reference proteome</keyword>
<evidence type="ECO:0000313" key="3">
    <source>
        <dbReference type="Proteomes" id="UP000771797"/>
    </source>
</evidence>
<dbReference type="EMBL" id="AQPF01000018">
    <property type="protein sequence ID" value="KAF0805324.1"/>
    <property type="molecule type" value="Genomic_DNA"/>
</dbReference>
<protein>
    <recommendedName>
        <fullName evidence="1">DUF1835 domain-containing protein</fullName>
    </recommendedName>
</protein>
<dbReference type="Proteomes" id="UP000771797">
    <property type="component" value="Unassembled WGS sequence"/>
</dbReference>
<sequence length="434" mass="49335">MSRDHDMSSAVPAPSSPFVHGHLTLERQERRACNLLRGARRHHTPAVLRLAARRRVQRQPFTLADARRAIAREQGFADWASQSHHIRELEHSQPLYGLSPDGDEATLHLCGAMDLTPRLREAGFVGEIVSLADPYSLGPLRNEPIPLFRQRRSRFLANLRQQDWQRVAREQQEIQDRLAQVARGRRVVLWFQHDSQDQLILARLLHQFSHNPHGGPLQLIAVESVPGVKRFRCLTQLAPFVLNWLWRRRYTVNTAQLSLGEAAWHAVTANHPEALYRLSRHTTSALPMLGRALRRHLLELPDPATGLGLSEQLAAQLVAERGPISVRGLYHALQEEREPLPYLSPQMFRWVLKPLLEGERALLEYQRTPGHSWDEGLLDVTHAGHGVLSGYRNWLDSRPPVRWVGGIPIGGTHACWCIDKSSGQPTRQLRVNSE</sequence>
<dbReference type="InterPro" id="IPR014973">
    <property type="entry name" value="DUF1835"/>
</dbReference>
<evidence type="ECO:0000259" key="1">
    <source>
        <dbReference type="Pfam" id="PF08874"/>
    </source>
</evidence>
<evidence type="ECO:0000313" key="2">
    <source>
        <dbReference type="EMBL" id="KAF0805324.1"/>
    </source>
</evidence>